<evidence type="ECO:0000313" key="3">
    <source>
        <dbReference type="Proteomes" id="UP001152087"/>
    </source>
</evidence>
<evidence type="ECO:0000256" key="1">
    <source>
        <dbReference type="SAM" id="MobiDB-lite"/>
    </source>
</evidence>
<feature type="region of interest" description="Disordered" evidence="1">
    <location>
        <begin position="206"/>
        <end position="256"/>
    </location>
</feature>
<feature type="compositionally biased region" description="Basic and acidic residues" evidence="1">
    <location>
        <begin position="207"/>
        <end position="251"/>
    </location>
</feature>
<name>A0A9W8R1W4_9HYPO</name>
<dbReference type="AlphaFoldDB" id="A0A9W8R1W4"/>
<gene>
    <name evidence="2" type="ORF">NW755_010467</name>
</gene>
<protein>
    <submittedName>
        <fullName evidence="2">Uncharacterized protein</fullName>
    </submittedName>
</protein>
<comment type="caution">
    <text evidence="2">The sequence shown here is derived from an EMBL/GenBank/DDBJ whole genome shotgun (WGS) entry which is preliminary data.</text>
</comment>
<dbReference type="Proteomes" id="UP001152087">
    <property type="component" value="Unassembled WGS sequence"/>
</dbReference>
<sequence length="269" mass="31287">MYNKYAEASRINWIRGLSEYRKDNTAEEVQEYLQLMTPQSTGLVLRSIKTWFKFVRVPPDPPNWTLLTIFKPVTFPDRVSVFHKITKPPEPDSDHFILEAIILSEYHYRTAARLTEEIGIYDHIEGKKTTLKPNQVRDLNRIFKRQPLNREAADKEIDEWMDRLTDLEMKVQMKSRRLKDIPLKEAAVESAIDDALRATGELEAEFDASKEDSRYAEAPEDLEISKKLEAEEAEASKDTVPKSTEESKESRTPNTSKAAEFFKKIFKWS</sequence>
<dbReference type="Gene3D" id="3.10.129.10">
    <property type="entry name" value="Hotdog Thioesterase"/>
    <property type="match status" value="1"/>
</dbReference>
<keyword evidence="3" id="KW-1185">Reference proteome</keyword>
<evidence type="ECO:0000313" key="2">
    <source>
        <dbReference type="EMBL" id="KAJ4182417.1"/>
    </source>
</evidence>
<reference evidence="2" key="1">
    <citation type="submission" date="2022-09" db="EMBL/GenBank/DDBJ databases">
        <title>Fusarium specimens isolated from Avocado Roots.</title>
        <authorList>
            <person name="Stajich J."/>
            <person name="Roper C."/>
            <person name="Heimlech-Rivalta G."/>
        </authorList>
    </citation>
    <scope>NUCLEOTIDE SEQUENCE</scope>
    <source>
        <strain evidence="2">A02</strain>
    </source>
</reference>
<proteinExistence type="predicted"/>
<organism evidence="2 3">
    <name type="scientific">Fusarium falciforme</name>
    <dbReference type="NCBI Taxonomy" id="195108"/>
    <lineage>
        <taxon>Eukaryota</taxon>
        <taxon>Fungi</taxon>
        <taxon>Dikarya</taxon>
        <taxon>Ascomycota</taxon>
        <taxon>Pezizomycotina</taxon>
        <taxon>Sordariomycetes</taxon>
        <taxon>Hypocreomycetidae</taxon>
        <taxon>Hypocreales</taxon>
        <taxon>Nectriaceae</taxon>
        <taxon>Fusarium</taxon>
        <taxon>Fusarium solani species complex</taxon>
    </lineage>
</organism>
<accession>A0A9W8R1W4</accession>
<dbReference type="EMBL" id="JAOQAV010000035">
    <property type="protein sequence ID" value="KAJ4182417.1"/>
    <property type="molecule type" value="Genomic_DNA"/>
</dbReference>